<accession>A0A0D0AUR1</accession>
<dbReference type="HOGENOM" id="CLU_2326485_0_0_1"/>
<gene>
    <name evidence="1" type="ORF">CY34DRAFT_91587</name>
</gene>
<proteinExistence type="predicted"/>
<reference evidence="1 2" key="1">
    <citation type="submission" date="2014-04" db="EMBL/GenBank/DDBJ databases">
        <authorList>
            <consortium name="DOE Joint Genome Institute"/>
            <person name="Kuo A."/>
            <person name="Ruytinx J."/>
            <person name="Rineau F."/>
            <person name="Colpaert J."/>
            <person name="Kohler A."/>
            <person name="Nagy L.G."/>
            <person name="Floudas D."/>
            <person name="Copeland A."/>
            <person name="Barry K.W."/>
            <person name="Cichocki N."/>
            <person name="Veneault-Fourrey C."/>
            <person name="LaButti K."/>
            <person name="Lindquist E.A."/>
            <person name="Lipzen A."/>
            <person name="Lundell T."/>
            <person name="Morin E."/>
            <person name="Murat C."/>
            <person name="Sun H."/>
            <person name="Tunlid A."/>
            <person name="Henrissat B."/>
            <person name="Grigoriev I.V."/>
            <person name="Hibbett D.S."/>
            <person name="Martin F."/>
            <person name="Nordberg H.P."/>
            <person name="Cantor M.N."/>
            <person name="Hua S.X."/>
        </authorList>
    </citation>
    <scope>NUCLEOTIDE SEQUENCE [LARGE SCALE GENOMIC DNA]</scope>
    <source>
        <strain evidence="1 2">UH-Slu-Lm8-n1</strain>
    </source>
</reference>
<reference evidence="2" key="2">
    <citation type="submission" date="2015-01" db="EMBL/GenBank/DDBJ databases">
        <title>Evolutionary Origins and Diversification of the Mycorrhizal Mutualists.</title>
        <authorList>
            <consortium name="DOE Joint Genome Institute"/>
            <consortium name="Mycorrhizal Genomics Consortium"/>
            <person name="Kohler A."/>
            <person name="Kuo A."/>
            <person name="Nagy L.G."/>
            <person name="Floudas D."/>
            <person name="Copeland A."/>
            <person name="Barry K.W."/>
            <person name="Cichocki N."/>
            <person name="Veneault-Fourrey C."/>
            <person name="LaButti K."/>
            <person name="Lindquist E.A."/>
            <person name="Lipzen A."/>
            <person name="Lundell T."/>
            <person name="Morin E."/>
            <person name="Murat C."/>
            <person name="Riley R."/>
            <person name="Ohm R."/>
            <person name="Sun H."/>
            <person name="Tunlid A."/>
            <person name="Henrissat B."/>
            <person name="Grigoriev I.V."/>
            <person name="Hibbett D.S."/>
            <person name="Martin F."/>
        </authorList>
    </citation>
    <scope>NUCLEOTIDE SEQUENCE [LARGE SCALE GENOMIC DNA]</scope>
    <source>
        <strain evidence="2">UH-Slu-Lm8-n1</strain>
    </source>
</reference>
<dbReference type="InParanoid" id="A0A0D0AUR1"/>
<protein>
    <submittedName>
        <fullName evidence="1">Uncharacterized protein</fullName>
    </submittedName>
</protein>
<sequence length="99" mass="11395">VFLADEKERGGLRGFRGNDSSFGQVFIDEIIHSLLFLSVKGINLALTRFKGFFEIDLVVEFPTGWESSVSNITKYVFIHLEGLGYEFFESLLWFRCFLS</sequence>
<name>A0A0D0AUR1_9AGAM</name>
<evidence type="ECO:0000313" key="1">
    <source>
        <dbReference type="EMBL" id="KIK38082.1"/>
    </source>
</evidence>
<keyword evidence="2" id="KW-1185">Reference proteome</keyword>
<dbReference type="AlphaFoldDB" id="A0A0D0AUR1"/>
<evidence type="ECO:0000313" key="2">
    <source>
        <dbReference type="Proteomes" id="UP000054485"/>
    </source>
</evidence>
<feature type="non-terminal residue" evidence="1">
    <location>
        <position position="1"/>
    </location>
</feature>
<dbReference type="Proteomes" id="UP000054485">
    <property type="component" value="Unassembled WGS sequence"/>
</dbReference>
<dbReference type="EMBL" id="KN835412">
    <property type="protein sequence ID" value="KIK38082.1"/>
    <property type="molecule type" value="Genomic_DNA"/>
</dbReference>
<organism evidence="1 2">
    <name type="scientific">Suillus luteus UH-Slu-Lm8-n1</name>
    <dbReference type="NCBI Taxonomy" id="930992"/>
    <lineage>
        <taxon>Eukaryota</taxon>
        <taxon>Fungi</taxon>
        <taxon>Dikarya</taxon>
        <taxon>Basidiomycota</taxon>
        <taxon>Agaricomycotina</taxon>
        <taxon>Agaricomycetes</taxon>
        <taxon>Agaricomycetidae</taxon>
        <taxon>Boletales</taxon>
        <taxon>Suillineae</taxon>
        <taxon>Suillaceae</taxon>
        <taxon>Suillus</taxon>
    </lineage>
</organism>